<gene>
    <name evidence="1" type="ORF">LCGC14_2256500</name>
</gene>
<organism evidence="1">
    <name type="scientific">marine sediment metagenome</name>
    <dbReference type="NCBI Taxonomy" id="412755"/>
    <lineage>
        <taxon>unclassified sequences</taxon>
        <taxon>metagenomes</taxon>
        <taxon>ecological metagenomes</taxon>
    </lineage>
</organism>
<accession>A0A0F9FDI8</accession>
<name>A0A0F9FDI8_9ZZZZ</name>
<dbReference type="Gene3D" id="1.20.1290.30">
    <property type="match status" value="1"/>
</dbReference>
<dbReference type="InterPro" id="IPR037210">
    <property type="entry name" value="YoaC-like_sf"/>
</dbReference>
<protein>
    <submittedName>
        <fullName evidence="1">Uncharacterized protein</fullName>
    </submittedName>
</protein>
<reference evidence="1" key="1">
    <citation type="journal article" date="2015" name="Nature">
        <title>Complex archaea that bridge the gap between prokaryotes and eukaryotes.</title>
        <authorList>
            <person name="Spang A."/>
            <person name="Saw J.H."/>
            <person name="Jorgensen S.L."/>
            <person name="Zaremba-Niedzwiedzka K."/>
            <person name="Martijn J."/>
            <person name="Lind A.E."/>
            <person name="van Eijk R."/>
            <person name="Schleper C."/>
            <person name="Guy L."/>
            <person name="Ettema T.J."/>
        </authorList>
    </citation>
    <scope>NUCLEOTIDE SEQUENCE</scope>
</reference>
<dbReference type="EMBL" id="LAZR01030875">
    <property type="protein sequence ID" value="KKL55330.1"/>
    <property type="molecule type" value="Genomic_DNA"/>
</dbReference>
<comment type="caution">
    <text evidence="1">The sequence shown here is derived from an EMBL/GenBank/DDBJ whole genome shotgun (WGS) entry which is preliminary data.</text>
</comment>
<dbReference type="AlphaFoldDB" id="A0A0F9FDI8"/>
<proteinExistence type="predicted"/>
<sequence>MPPARYITDIGSLDDNAIEDGIRKALELTITLEHNTVILHLPTKNHLRFLTPILGESTIRDLKRSNSSRFNDVIFNLKTQSIEISDWTEDVVFSLYPKGRMLDNLNDLNRARAIIVVPWTDDDRQSYITTWNPEIISGDENEAEDLGLDPRIEAALQALTIMINVSTGLTYSSDKDSAIQLLRIIHQRGIELKPDEMKTWALQHGWTSDGANSLEEYSQGVLDGRRYRTGNVSMWNESYINELLE</sequence>
<evidence type="ECO:0000313" key="1">
    <source>
        <dbReference type="EMBL" id="KKL55330.1"/>
    </source>
</evidence>